<evidence type="ECO:0000259" key="1">
    <source>
        <dbReference type="Pfam" id="PF12934"/>
    </source>
</evidence>
<dbReference type="PANTHER" id="PTHR31291">
    <property type="entry name" value="ALPHA-KETOGLUTARATE-DEPENDENT DIOXYGENASE FTO"/>
    <property type="match status" value="1"/>
</dbReference>
<name>A0A2K5QKM8_CEBIM</name>
<dbReference type="GO" id="GO:0035516">
    <property type="term" value="F:broad specificity oxidative DNA demethylase activity"/>
    <property type="evidence" value="ECO:0007669"/>
    <property type="project" value="InterPro"/>
</dbReference>
<dbReference type="Gene3D" id="1.20.58.1470">
    <property type="entry name" value="FTO C-terminal domain"/>
    <property type="match status" value="1"/>
</dbReference>
<dbReference type="AlphaFoldDB" id="A0A2K5QKM8"/>
<dbReference type="InterPro" id="IPR038413">
    <property type="entry name" value="FTO_C_sf"/>
</dbReference>
<keyword evidence="3" id="KW-1185">Reference proteome</keyword>
<feature type="domain" description="Alpha-ketoglutarate-dependent dioxygenase FTO C-terminal" evidence="1">
    <location>
        <begin position="30"/>
        <end position="117"/>
    </location>
</feature>
<dbReference type="GeneTree" id="ENSGT00390000017730"/>
<dbReference type="Ensembl" id="ENSCCAT00000033893.1">
    <property type="protein sequence ID" value="ENSCCAP00000016442.1"/>
    <property type="gene ID" value="ENSCCAG00000025984.1"/>
</dbReference>
<evidence type="ECO:0000313" key="2">
    <source>
        <dbReference type="Ensembl" id="ENSCCAP00000016442.1"/>
    </source>
</evidence>
<dbReference type="GO" id="GO:0042245">
    <property type="term" value="P:RNA repair"/>
    <property type="evidence" value="ECO:0007669"/>
    <property type="project" value="InterPro"/>
</dbReference>
<proteinExistence type="predicted"/>
<dbReference type="InterPro" id="IPR024366">
    <property type="entry name" value="FTO_C"/>
</dbReference>
<dbReference type="PANTHER" id="PTHR31291:SF2">
    <property type="entry name" value="ALPHA-KETOGLUTARATE-DEPENDENT DIOXYGENASE FTO"/>
    <property type="match status" value="1"/>
</dbReference>
<reference evidence="2" key="2">
    <citation type="submission" date="2025-09" db="UniProtKB">
        <authorList>
            <consortium name="Ensembl"/>
        </authorList>
    </citation>
    <scope>IDENTIFICATION</scope>
</reference>
<dbReference type="GO" id="GO:0006307">
    <property type="term" value="P:DNA alkylation repair"/>
    <property type="evidence" value="ECO:0007669"/>
    <property type="project" value="InterPro"/>
</dbReference>
<sequence>IEKVSKFNSVEPCREVQKWPFCCIQDGKNFSRMTNAVLHEVKREGLPVEQRNEILTAILASLTARQNLRREWHARCQSRIARTLPADQKPECRPYWEKDDASMPLPFDLTDVVSELRGQLLEARP</sequence>
<protein>
    <submittedName>
        <fullName evidence="2">FTO alpha-ketoglutarate dependent dioxygenase</fullName>
    </submittedName>
</protein>
<gene>
    <name evidence="2" type="primary">FTO</name>
</gene>
<dbReference type="GO" id="GO:0040014">
    <property type="term" value="P:regulation of multicellular organism growth"/>
    <property type="evidence" value="ECO:0007669"/>
    <property type="project" value="InterPro"/>
</dbReference>
<dbReference type="GO" id="GO:0008198">
    <property type="term" value="F:ferrous iron binding"/>
    <property type="evidence" value="ECO:0007669"/>
    <property type="project" value="TreeGrafter"/>
</dbReference>
<dbReference type="GO" id="GO:1990931">
    <property type="term" value="F:mRNA N6-methyladenosine dioxygenase activity"/>
    <property type="evidence" value="ECO:0007669"/>
    <property type="project" value="TreeGrafter"/>
</dbReference>
<evidence type="ECO:0000313" key="3">
    <source>
        <dbReference type="Proteomes" id="UP000233040"/>
    </source>
</evidence>
<dbReference type="Proteomes" id="UP000233040">
    <property type="component" value="Unassembled WGS sequence"/>
</dbReference>
<accession>A0A2K5QKM8</accession>
<dbReference type="InterPro" id="IPR032868">
    <property type="entry name" value="FTO"/>
</dbReference>
<dbReference type="Pfam" id="PF12934">
    <property type="entry name" value="FTO_CTD"/>
    <property type="match status" value="1"/>
</dbReference>
<reference evidence="2" key="1">
    <citation type="submission" date="2025-08" db="UniProtKB">
        <authorList>
            <consortium name="Ensembl"/>
        </authorList>
    </citation>
    <scope>IDENTIFICATION</scope>
</reference>
<organism evidence="2 3">
    <name type="scientific">Cebus imitator</name>
    <name type="common">Panamanian white-faced capuchin</name>
    <name type="synonym">Cebus capucinus imitator</name>
    <dbReference type="NCBI Taxonomy" id="2715852"/>
    <lineage>
        <taxon>Eukaryota</taxon>
        <taxon>Metazoa</taxon>
        <taxon>Chordata</taxon>
        <taxon>Craniata</taxon>
        <taxon>Vertebrata</taxon>
        <taxon>Euteleostomi</taxon>
        <taxon>Mammalia</taxon>
        <taxon>Eutheria</taxon>
        <taxon>Euarchontoglires</taxon>
        <taxon>Primates</taxon>
        <taxon>Haplorrhini</taxon>
        <taxon>Platyrrhini</taxon>
        <taxon>Cebidae</taxon>
        <taxon>Cebinae</taxon>
        <taxon>Cebus</taxon>
    </lineage>
</organism>